<dbReference type="Proteomes" id="UP001501358">
    <property type="component" value="Unassembled WGS sequence"/>
</dbReference>
<keyword evidence="3" id="KW-1185">Reference proteome</keyword>
<proteinExistence type="predicted"/>
<dbReference type="InterPro" id="IPR021903">
    <property type="entry name" value="DUF3515"/>
</dbReference>
<organism evidence="2 3">
    <name type="scientific">Streptomyces thermolineatus</name>
    <dbReference type="NCBI Taxonomy" id="44033"/>
    <lineage>
        <taxon>Bacteria</taxon>
        <taxon>Bacillati</taxon>
        <taxon>Actinomycetota</taxon>
        <taxon>Actinomycetes</taxon>
        <taxon>Kitasatosporales</taxon>
        <taxon>Streptomycetaceae</taxon>
        <taxon>Streptomyces</taxon>
    </lineage>
</organism>
<sequence length="163" mass="16945">MKFLRRPAVLSAAAACLLLASAGCSAFTGAVEVAAPSPSGDAVRACRALDGALPGSVDGLPGRETDPASRWTAAWGDPAVTLRCGVPKPEVLTPGSEQYNPTSESVEVDGVQWLPEDVGDGYRFTTLRREANVEVFVPHAHAPEPEVLVDLAEAVGRAVPRAS</sequence>
<gene>
    <name evidence="2" type="ORF">GCM10010406_31000</name>
</gene>
<accession>A0ABP5Z5B5</accession>
<comment type="caution">
    <text evidence="2">The sequence shown here is derived from an EMBL/GenBank/DDBJ whole genome shotgun (WGS) entry which is preliminary data.</text>
</comment>
<evidence type="ECO:0000256" key="1">
    <source>
        <dbReference type="SAM" id="SignalP"/>
    </source>
</evidence>
<dbReference type="Pfam" id="PF12028">
    <property type="entry name" value="DUF3515"/>
    <property type="match status" value="1"/>
</dbReference>
<evidence type="ECO:0000313" key="3">
    <source>
        <dbReference type="Proteomes" id="UP001501358"/>
    </source>
</evidence>
<dbReference type="RefSeq" id="WP_344383768.1">
    <property type="nucleotide sequence ID" value="NZ_BAAATA010000016.1"/>
</dbReference>
<evidence type="ECO:0008006" key="4">
    <source>
        <dbReference type="Google" id="ProtNLM"/>
    </source>
</evidence>
<dbReference type="PROSITE" id="PS51257">
    <property type="entry name" value="PROKAR_LIPOPROTEIN"/>
    <property type="match status" value="1"/>
</dbReference>
<keyword evidence="1" id="KW-0732">Signal</keyword>
<feature type="chain" id="PRO_5046099374" description="DUF3515 domain-containing protein" evidence="1">
    <location>
        <begin position="27"/>
        <end position="163"/>
    </location>
</feature>
<reference evidence="3" key="1">
    <citation type="journal article" date="2019" name="Int. J. Syst. Evol. Microbiol.">
        <title>The Global Catalogue of Microorganisms (GCM) 10K type strain sequencing project: providing services to taxonomists for standard genome sequencing and annotation.</title>
        <authorList>
            <consortium name="The Broad Institute Genomics Platform"/>
            <consortium name="The Broad Institute Genome Sequencing Center for Infectious Disease"/>
            <person name="Wu L."/>
            <person name="Ma J."/>
        </authorList>
    </citation>
    <scope>NUCLEOTIDE SEQUENCE [LARGE SCALE GENOMIC DNA]</scope>
    <source>
        <strain evidence="3">JCM 6307</strain>
    </source>
</reference>
<evidence type="ECO:0000313" key="2">
    <source>
        <dbReference type="EMBL" id="GAA2492694.1"/>
    </source>
</evidence>
<feature type="signal peptide" evidence="1">
    <location>
        <begin position="1"/>
        <end position="26"/>
    </location>
</feature>
<name>A0ABP5Z5B5_9ACTN</name>
<protein>
    <recommendedName>
        <fullName evidence="4">DUF3515 domain-containing protein</fullName>
    </recommendedName>
</protein>
<dbReference type="EMBL" id="BAAATA010000016">
    <property type="protein sequence ID" value="GAA2492694.1"/>
    <property type="molecule type" value="Genomic_DNA"/>
</dbReference>